<dbReference type="Gene3D" id="3.30.1330.60">
    <property type="entry name" value="OmpA-like domain"/>
    <property type="match status" value="1"/>
</dbReference>
<dbReference type="Proteomes" id="UP000010816">
    <property type="component" value="Chromosome"/>
</dbReference>
<feature type="transmembrane region" description="Helical" evidence="3">
    <location>
        <begin position="129"/>
        <end position="150"/>
    </location>
</feature>
<dbReference type="PANTHER" id="PTHR30329:SF21">
    <property type="entry name" value="LIPOPROTEIN YIAD-RELATED"/>
    <property type="match status" value="1"/>
</dbReference>
<evidence type="ECO:0000256" key="2">
    <source>
        <dbReference type="SAM" id="MobiDB-lite"/>
    </source>
</evidence>
<keyword evidence="1 3" id="KW-0472">Membrane</keyword>
<sequence length="470" mass="52460">MTDFLTRLPIIITRFSRALLGAIKQQILDLVIAIRKILSRIWHAYLRMETSIVGTVVDFGFLLFSLWAFFALTALGVLLIWLSWRWIFVAYVLIIIVALIRFFRMPRETDDEINTHLQNKDKVVAMLRWPFRVFISLIMLYLSWSLYLALHLDVSKIIGFSKGDSSKTPPMQVNGSAGELQATTSSVPTGVAQVTNSNPISPNEAGSKEPKREVTKKDASRPQRQDLLYVNTQLLNVRSGPGIDYKKVGRLSYGEKVIVNAVSENSRDGNWVKGVSGDTRGWINKKYLAASIPTGVAQASAKNKGRDDTAHLNTSSGDRRSLARGTLNIEELLANEKRAGSARVEKIPGGRFLVGTSLQTAFDEKSAQIKPALHSALDKIATIASAYDTVQLEITGHTDALELMGNIARHQYLSELRADAVFSYLLRRRVPRARMKRRGYGQNEPIASNKTAQGRSYNRRVDILITVAPY</sequence>
<dbReference type="CDD" id="cd07185">
    <property type="entry name" value="OmpA_C-like"/>
    <property type="match status" value="1"/>
</dbReference>
<dbReference type="InterPro" id="IPR003646">
    <property type="entry name" value="SH3-like_bac-type"/>
</dbReference>
<dbReference type="PROSITE" id="PS51123">
    <property type="entry name" value="OMPA_2"/>
    <property type="match status" value="1"/>
</dbReference>
<dbReference type="OrthoDB" id="9782229at2"/>
<feature type="domain" description="OmpA-like" evidence="4">
    <location>
        <begin position="349"/>
        <end position="469"/>
    </location>
</feature>
<dbReference type="InterPro" id="IPR006665">
    <property type="entry name" value="OmpA-like"/>
</dbReference>
<reference evidence="6 7" key="1">
    <citation type="submission" date="2011-09" db="EMBL/GenBank/DDBJ databases">
        <title>Complete sequence of chromosome of Thioflavicoccus mobilis 8321.</title>
        <authorList>
            <consortium name="US DOE Joint Genome Institute"/>
            <person name="Lucas S."/>
            <person name="Han J."/>
            <person name="Lapidus A."/>
            <person name="Cheng J.-F."/>
            <person name="Goodwin L."/>
            <person name="Pitluck S."/>
            <person name="Peters L."/>
            <person name="Ovchinnikova G."/>
            <person name="Lu M."/>
            <person name="Detter J.C."/>
            <person name="Han C."/>
            <person name="Tapia R."/>
            <person name="Land M."/>
            <person name="Hauser L."/>
            <person name="Kyrpides N."/>
            <person name="Ivanova N."/>
            <person name="Pagani I."/>
            <person name="Vogl K."/>
            <person name="Liu Z."/>
            <person name="Imhoff J."/>
            <person name="Thiel V."/>
            <person name="Frigaard N.-U."/>
            <person name="Bryant D."/>
            <person name="Woyke T."/>
        </authorList>
    </citation>
    <scope>NUCLEOTIDE SEQUENCE [LARGE SCALE GENOMIC DNA]</scope>
    <source>
        <strain evidence="6 7">8321</strain>
    </source>
</reference>
<dbReference type="InterPro" id="IPR036737">
    <property type="entry name" value="OmpA-like_sf"/>
</dbReference>
<accession>L0GZ76</accession>
<dbReference type="EMBL" id="CP003051">
    <property type="protein sequence ID" value="AGA91137.1"/>
    <property type="molecule type" value="Genomic_DNA"/>
</dbReference>
<evidence type="ECO:0000259" key="4">
    <source>
        <dbReference type="PROSITE" id="PS51123"/>
    </source>
</evidence>
<feature type="compositionally biased region" description="Basic and acidic residues" evidence="2">
    <location>
        <begin position="206"/>
        <end position="222"/>
    </location>
</feature>
<feature type="compositionally biased region" description="Polar residues" evidence="2">
    <location>
        <begin position="190"/>
        <end position="201"/>
    </location>
</feature>
<dbReference type="SMART" id="SM00287">
    <property type="entry name" value="SH3b"/>
    <property type="match status" value="1"/>
</dbReference>
<evidence type="ECO:0000313" key="7">
    <source>
        <dbReference type="Proteomes" id="UP000010816"/>
    </source>
</evidence>
<evidence type="ECO:0000313" key="6">
    <source>
        <dbReference type="EMBL" id="AGA91137.1"/>
    </source>
</evidence>
<protein>
    <submittedName>
        <fullName evidence="6">Outer membrane protein/peptidoglycan-associated (Lipo)protein</fullName>
    </submittedName>
</protein>
<feature type="transmembrane region" description="Helical" evidence="3">
    <location>
        <begin position="86"/>
        <end position="103"/>
    </location>
</feature>
<dbReference type="Gene3D" id="2.30.30.40">
    <property type="entry name" value="SH3 Domains"/>
    <property type="match status" value="1"/>
</dbReference>
<evidence type="ECO:0000256" key="1">
    <source>
        <dbReference type="PROSITE-ProRule" id="PRU00473"/>
    </source>
</evidence>
<gene>
    <name evidence="6" type="ORF">Thimo_2401</name>
</gene>
<evidence type="ECO:0000256" key="3">
    <source>
        <dbReference type="SAM" id="Phobius"/>
    </source>
</evidence>
<feature type="region of interest" description="Disordered" evidence="2">
    <location>
        <begin position="300"/>
        <end position="319"/>
    </location>
</feature>
<name>L0GZ76_9GAMM</name>
<dbReference type="Pfam" id="PF00691">
    <property type="entry name" value="OmpA"/>
    <property type="match status" value="1"/>
</dbReference>
<keyword evidence="3" id="KW-0812">Transmembrane</keyword>
<dbReference type="PANTHER" id="PTHR30329">
    <property type="entry name" value="STATOR ELEMENT OF FLAGELLAR MOTOR COMPLEX"/>
    <property type="match status" value="1"/>
</dbReference>
<dbReference type="SUPFAM" id="SSF103088">
    <property type="entry name" value="OmpA-like"/>
    <property type="match status" value="1"/>
</dbReference>
<dbReference type="GO" id="GO:0016020">
    <property type="term" value="C:membrane"/>
    <property type="evidence" value="ECO:0007669"/>
    <property type="project" value="UniProtKB-UniRule"/>
</dbReference>
<dbReference type="eggNOG" id="COG2885">
    <property type="taxonomic scope" value="Bacteria"/>
</dbReference>
<dbReference type="SUPFAM" id="SSF103473">
    <property type="entry name" value="MFS general substrate transporter"/>
    <property type="match status" value="1"/>
</dbReference>
<dbReference type="KEGG" id="tmb:Thimo_2401"/>
<evidence type="ECO:0000259" key="5">
    <source>
        <dbReference type="PROSITE" id="PS51781"/>
    </source>
</evidence>
<dbReference type="Pfam" id="PF08239">
    <property type="entry name" value="SH3_3"/>
    <property type="match status" value="1"/>
</dbReference>
<dbReference type="InterPro" id="IPR036259">
    <property type="entry name" value="MFS_trans_sf"/>
</dbReference>
<feature type="domain" description="SH3b" evidence="5">
    <location>
        <begin position="225"/>
        <end position="292"/>
    </location>
</feature>
<dbReference type="InterPro" id="IPR050330">
    <property type="entry name" value="Bact_OuterMem_StrucFunc"/>
</dbReference>
<dbReference type="eggNOG" id="COG4991">
    <property type="taxonomic scope" value="Bacteria"/>
</dbReference>
<feature type="transmembrane region" description="Helical" evidence="3">
    <location>
        <begin position="56"/>
        <end position="80"/>
    </location>
</feature>
<feature type="region of interest" description="Disordered" evidence="2">
    <location>
        <begin position="190"/>
        <end position="222"/>
    </location>
</feature>
<organism evidence="6 7">
    <name type="scientific">Thioflavicoccus mobilis 8321</name>
    <dbReference type="NCBI Taxonomy" id="765912"/>
    <lineage>
        <taxon>Bacteria</taxon>
        <taxon>Pseudomonadati</taxon>
        <taxon>Pseudomonadota</taxon>
        <taxon>Gammaproteobacteria</taxon>
        <taxon>Chromatiales</taxon>
        <taxon>Chromatiaceae</taxon>
        <taxon>Thioflavicoccus</taxon>
    </lineage>
</organism>
<keyword evidence="3" id="KW-1133">Transmembrane helix</keyword>
<dbReference type="AlphaFoldDB" id="L0GZ76"/>
<dbReference type="STRING" id="765912.Thimo_2401"/>
<keyword evidence="7" id="KW-1185">Reference proteome</keyword>
<proteinExistence type="predicted"/>
<dbReference type="PROSITE" id="PS51781">
    <property type="entry name" value="SH3B"/>
    <property type="match status" value="1"/>
</dbReference>
<dbReference type="HOGENOM" id="CLU_581287_0_0_6"/>